<keyword evidence="1" id="KW-0802">TPR repeat</keyword>
<reference evidence="2" key="1">
    <citation type="journal article" date="2020" name="mSystems">
        <title>Genome- and Community-Level Interaction Insights into Carbon Utilization and Element Cycling Functions of Hydrothermarchaeota in Hydrothermal Sediment.</title>
        <authorList>
            <person name="Zhou Z."/>
            <person name="Liu Y."/>
            <person name="Xu W."/>
            <person name="Pan J."/>
            <person name="Luo Z.H."/>
            <person name="Li M."/>
        </authorList>
    </citation>
    <scope>NUCLEOTIDE SEQUENCE [LARGE SCALE GENOMIC DNA]</scope>
    <source>
        <strain evidence="2">SpSt-508</strain>
    </source>
</reference>
<sequence length="140" mass="15249">MTPRDAQKTVKRLAAAEGYLELAMPTEALKVLEGLQTEGPFEAIAQLFRGEALHAIRRFEEAIPAFNRAAELFPAPFNQRALLGLSDCYRQQGQEELAKQAAAAATPPDAPPGTTLQLLIVPIFQIDQGSQRRRSAPPKG</sequence>
<dbReference type="InterPro" id="IPR019734">
    <property type="entry name" value="TPR_rpt"/>
</dbReference>
<dbReference type="Gene3D" id="1.25.40.10">
    <property type="entry name" value="Tetratricopeptide repeat domain"/>
    <property type="match status" value="1"/>
</dbReference>
<accession>A0A7C4QH68</accession>
<name>A0A7C4QH68_9PLAN</name>
<dbReference type="Pfam" id="PF13432">
    <property type="entry name" value="TPR_16"/>
    <property type="match status" value="1"/>
</dbReference>
<proteinExistence type="predicted"/>
<dbReference type="EMBL" id="DSVQ01000011">
    <property type="protein sequence ID" value="HGT38701.1"/>
    <property type="molecule type" value="Genomic_DNA"/>
</dbReference>
<dbReference type="InterPro" id="IPR011990">
    <property type="entry name" value="TPR-like_helical_dom_sf"/>
</dbReference>
<protein>
    <submittedName>
        <fullName evidence="2">Tetratricopeptide repeat protein</fullName>
    </submittedName>
</protein>
<feature type="repeat" description="TPR" evidence="1">
    <location>
        <begin position="43"/>
        <end position="76"/>
    </location>
</feature>
<comment type="caution">
    <text evidence="2">The sequence shown here is derived from an EMBL/GenBank/DDBJ whole genome shotgun (WGS) entry which is preliminary data.</text>
</comment>
<evidence type="ECO:0000256" key="1">
    <source>
        <dbReference type="PROSITE-ProRule" id="PRU00339"/>
    </source>
</evidence>
<dbReference type="SUPFAM" id="SSF48452">
    <property type="entry name" value="TPR-like"/>
    <property type="match status" value="1"/>
</dbReference>
<evidence type="ECO:0000313" key="2">
    <source>
        <dbReference type="EMBL" id="HGT38701.1"/>
    </source>
</evidence>
<gene>
    <name evidence="2" type="ORF">ENS64_05490</name>
</gene>
<dbReference type="AlphaFoldDB" id="A0A7C4QH68"/>
<organism evidence="2">
    <name type="scientific">Schlesneria paludicola</name>
    <dbReference type="NCBI Taxonomy" id="360056"/>
    <lineage>
        <taxon>Bacteria</taxon>
        <taxon>Pseudomonadati</taxon>
        <taxon>Planctomycetota</taxon>
        <taxon>Planctomycetia</taxon>
        <taxon>Planctomycetales</taxon>
        <taxon>Planctomycetaceae</taxon>
        <taxon>Schlesneria</taxon>
    </lineage>
</organism>
<dbReference type="PROSITE" id="PS50005">
    <property type="entry name" value="TPR"/>
    <property type="match status" value="1"/>
</dbReference>